<dbReference type="PANTHER" id="PTHR43180:SF31">
    <property type="entry name" value="CHAIN DEHYDROGENASE_REDUCTASE, PUTATIVE (AFU_ORTHOLOGUE AFUA_2G16570)-RELATED"/>
    <property type="match status" value="1"/>
</dbReference>
<proteinExistence type="inferred from homology"/>
<dbReference type="Gene3D" id="3.40.50.720">
    <property type="entry name" value="NAD(P)-binding Rossmann-like Domain"/>
    <property type="match status" value="1"/>
</dbReference>
<evidence type="ECO:0000256" key="2">
    <source>
        <dbReference type="ARBA" id="ARBA00023002"/>
    </source>
</evidence>
<protein>
    <submittedName>
        <fullName evidence="4">Uncharacterized protein</fullName>
    </submittedName>
</protein>
<dbReference type="SUPFAM" id="SSF51735">
    <property type="entry name" value="NAD(P)-binding Rossmann-fold domains"/>
    <property type="match status" value="1"/>
</dbReference>
<evidence type="ECO:0000313" key="4">
    <source>
        <dbReference type="EMBL" id="KIW71882.1"/>
    </source>
</evidence>
<evidence type="ECO:0000313" key="5">
    <source>
        <dbReference type="Proteomes" id="UP000054266"/>
    </source>
</evidence>
<dbReference type="Pfam" id="PF00106">
    <property type="entry name" value="adh_short"/>
    <property type="match status" value="1"/>
</dbReference>
<organism evidence="4 5">
    <name type="scientific">Phialophora macrospora</name>
    <dbReference type="NCBI Taxonomy" id="1851006"/>
    <lineage>
        <taxon>Eukaryota</taxon>
        <taxon>Fungi</taxon>
        <taxon>Dikarya</taxon>
        <taxon>Ascomycota</taxon>
        <taxon>Pezizomycotina</taxon>
        <taxon>Eurotiomycetes</taxon>
        <taxon>Chaetothyriomycetidae</taxon>
        <taxon>Chaetothyriales</taxon>
        <taxon>Herpotrichiellaceae</taxon>
        <taxon>Phialophora</taxon>
    </lineage>
</organism>
<dbReference type="PRINTS" id="PR00081">
    <property type="entry name" value="GDHRDH"/>
</dbReference>
<dbReference type="Proteomes" id="UP000054266">
    <property type="component" value="Unassembled WGS sequence"/>
</dbReference>
<feature type="region of interest" description="Disordered" evidence="3">
    <location>
        <begin position="290"/>
        <end position="322"/>
    </location>
</feature>
<dbReference type="HOGENOM" id="CLU_010194_13_3_1"/>
<evidence type="ECO:0000256" key="3">
    <source>
        <dbReference type="SAM" id="MobiDB-lite"/>
    </source>
</evidence>
<name>A0A0D2EC80_9EURO</name>
<keyword evidence="2" id="KW-0560">Oxidoreductase</keyword>
<feature type="compositionally biased region" description="Polar residues" evidence="3">
    <location>
        <begin position="313"/>
        <end position="322"/>
    </location>
</feature>
<evidence type="ECO:0000256" key="1">
    <source>
        <dbReference type="ARBA" id="ARBA00006484"/>
    </source>
</evidence>
<dbReference type="GO" id="GO:0016491">
    <property type="term" value="F:oxidoreductase activity"/>
    <property type="evidence" value="ECO:0007669"/>
    <property type="project" value="UniProtKB-KW"/>
</dbReference>
<dbReference type="PANTHER" id="PTHR43180">
    <property type="entry name" value="3-OXOACYL-(ACYL-CARRIER-PROTEIN) REDUCTASE (AFU_ORTHOLOGUE AFUA_6G11210)"/>
    <property type="match status" value="1"/>
</dbReference>
<dbReference type="InterPro" id="IPR036291">
    <property type="entry name" value="NAD(P)-bd_dom_sf"/>
</dbReference>
<dbReference type="AlphaFoldDB" id="A0A0D2EC80"/>
<reference evidence="4 5" key="1">
    <citation type="submission" date="2015-01" db="EMBL/GenBank/DDBJ databases">
        <title>The Genome Sequence of Capronia semiimmersa CBS27337.</title>
        <authorList>
            <consortium name="The Broad Institute Genomics Platform"/>
            <person name="Cuomo C."/>
            <person name="de Hoog S."/>
            <person name="Gorbushina A."/>
            <person name="Stielow B."/>
            <person name="Teixiera M."/>
            <person name="Abouelleil A."/>
            <person name="Chapman S.B."/>
            <person name="Priest M."/>
            <person name="Young S.K."/>
            <person name="Wortman J."/>
            <person name="Nusbaum C."/>
            <person name="Birren B."/>
        </authorList>
    </citation>
    <scope>NUCLEOTIDE SEQUENCE [LARGE SCALE GENOMIC DNA]</scope>
    <source>
        <strain evidence="4 5">CBS 27337</strain>
    </source>
</reference>
<dbReference type="InterPro" id="IPR002347">
    <property type="entry name" value="SDR_fam"/>
</dbReference>
<gene>
    <name evidence="4" type="ORF">PV04_00111</name>
</gene>
<keyword evidence="5" id="KW-1185">Reference proteome</keyword>
<accession>A0A0D2EC80</accession>
<dbReference type="EMBL" id="KN846956">
    <property type="protein sequence ID" value="KIW71882.1"/>
    <property type="molecule type" value="Genomic_DNA"/>
</dbReference>
<comment type="similarity">
    <text evidence="1">Belongs to the short-chain dehydrogenases/reductases (SDR) family.</text>
</comment>
<feature type="compositionally biased region" description="Polar residues" evidence="3">
    <location>
        <begin position="290"/>
        <end position="302"/>
    </location>
</feature>
<dbReference type="STRING" id="5601.A0A0D2EC80"/>
<sequence length="322" mass="34910">MQPYANTGPVNTDVDFDTSRVKGKTAVVTGGANGIGESYVRALTKAGAFVVIADLDTEEGTRLEKELDGSAKFIKTNVTVWADQLAAFKTAISSGPSRRVDIIVANAGISGADSVFFNDVEAEEPEEPKLNIVNINLIGVLYTIKLALHYFRRQTALNKGEPLDQVLILQGSLAGYLDLPGAVQYIASKFGLRGIMRSLRRTEHAHNIRVNYIGPWFVETKILSKPVVEHLTSRGISFATVEDAGQCLMRIVSDPSVNGRAFAIVTRDLAPRGYVDINIDDYEPDTLLGSLQESASGGSNHRSALKPEEQKTKTQWSASATN</sequence>